<dbReference type="PANTHER" id="PTHR43570:SF20">
    <property type="entry name" value="ALDEHYDE DEHYDROGENASE ALDX-RELATED"/>
    <property type="match status" value="1"/>
</dbReference>
<organism evidence="8 9">
    <name type="scientific">Aquincola tertiaricarbonis</name>
    <dbReference type="NCBI Taxonomy" id="391953"/>
    <lineage>
        <taxon>Bacteria</taxon>
        <taxon>Pseudomonadati</taxon>
        <taxon>Pseudomonadota</taxon>
        <taxon>Betaproteobacteria</taxon>
        <taxon>Burkholderiales</taxon>
        <taxon>Sphaerotilaceae</taxon>
        <taxon>Aquincola</taxon>
    </lineage>
</organism>
<reference evidence="8" key="1">
    <citation type="submission" date="2022-05" db="EMBL/GenBank/DDBJ databases">
        <title>An RpoN-dependent PEP-CTERM gene is involved in floc formation of an Aquincola tertiaricarbonis strain.</title>
        <authorList>
            <person name="Qiu D."/>
            <person name="Xia M."/>
        </authorList>
    </citation>
    <scope>NUCLEOTIDE SEQUENCE</scope>
    <source>
        <strain evidence="8">RN12</strain>
    </source>
</reference>
<dbReference type="InterPro" id="IPR016161">
    <property type="entry name" value="Ald_DH/histidinol_DH"/>
</dbReference>
<evidence type="ECO:0000313" key="8">
    <source>
        <dbReference type="EMBL" id="URI06445.1"/>
    </source>
</evidence>
<evidence type="ECO:0000256" key="3">
    <source>
        <dbReference type="ARBA" id="ARBA00023027"/>
    </source>
</evidence>
<evidence type="ECO:0000313" key="9">
    <source>
        <dbReference type="Proteomes" id="UP001056201"/>
    </source>
</evidence>
<evidence type="ECO:0000256" key="2">
    <source>
        <dbReference type="ARBA" id="ARBA00023002"/>
    </source>
</evidence>
<dbReference type="EMBL" id="CP097635">
    <property type="protein sequence ID" value="URI06445.1"/>
    <property type="molecule type" value="Genomic_DNA"/>
</dbReference>
<evidence type="ECO:0000256" key="5">
    <source>
        <dbReference type="PROSITE-ProRule" id="PRU10007"/>
    </source>
</evidence>
<comment type="similarity">
    <text evidence="1 4 6">Belongs to the aldehyde dehydrogenase family.</text>
</comment>
<dbReference type="Pfam" id="PF00171">
    <property type="entry name" value="Aldedh"/>
    <property type="match status" value="1"/>
</dbReference>
<dbReference type="RefSeq" id="WP_250194708.1">
    <property type="nucleotide sequence ID" value="NZ_CP097635.1"/>
</dbReference>
<evidence type="ECO:0000256" key="6">
    <source>
        <dbReference type="RuleBase" id="RU003345"/>
    </source>
</evidence>
<keyword evidence="3" id="KW-0520">NAD</keyword>
<feature type="domain" description="Aldehyde dehydrogenase" evidence="7">
    <location>
        <begin position="11"/>
        <end position="445"/>
    </location>
</feature>
<dbReference type="InterPro" id="IPR016160">
    <property type="entry name" value="Ald_DH_CS_CYS"/>
</dbReference>
<proteinExistence type="inferred from homology"/>
<accession>A0ABY4S1I8</accession>
<keyword evidence="2 4" id="KW-0560">Oxidoreductase</keyword>
<dbReference type="PANTHER" id="PTHR43570">
    <property type="entry name" value="ALDEHYDE DEHYDROGENASE"/>
    <property type="match status" value="1"/>
</dbReference>
<protein>
    <recommendedName>
        <fullName evidence="4">Aldehyde dehydrogenase</fullName>
    </recommendedName>
</protein>
<evidence type="ECO:0000259" key="7">
    <source>
        <dbReference type="Pfam" id="PF00171"/>
    </source>
</evidence>
<dbReference type="InterPro" id="IPR015590">
    <property type="entry name" value="Aldehyde_DH_dom"/>
</dbReference>
<name>A0ABY4S1I8_AQUTE</name>
<dbReference type="Gene3D" id="3.40.309.10">
    <property type="entry name" value="Aldehyde Dehydrogenase, Chain A, domain 2"/>
    <property type="match status" value="1"/>
</dbReference>
<keyword evidence="9" id="KW-1185">Reference proteome</keyword>
<evidence type="ECO:0000256" key="1">
    <source>
        <dbReference type="ARBA" id="ARBA00009986"/>
    </source>
</evidence>
<evidence type="ECO:0000256" key="4">
    <source>
        <dbReference type="PIRNR" id="PIRNR036492"/>
    </source>
</evidence>
<dbReference type="SUPFAM" id="SSF53720">
    <property type="entry name" value="ALDH-like"/>
    <property type="match status" value="1"/>
</dbReference>
<dbReference type="InterPro" id="IPR016162">
    <property type="entry name" value="Ald_DH_N"/>
</dbReference>
<dbReference type="Gene3D" id="3.40.605.10">
    <property type="entry name" value="Aldehyde Dehydrogenase, Chain A, domain 1"/>
    <property type="match status" value="1"/>
</dbReference>
<sequence>MRTEQFLTTDDALGQAFAAQRAAFAADRHPSFSQRLSRLQRLQQLLQAHEAEFVEAIRADFGGRSTHETRLAELFVLEAGLSHARRHLRRWMRQRRVRTALHFRPGHNRLLPQPLGVVGIVAPWNYPLQLALGPAVAALAAGNRVLIKPSELTPRLSAALAAAVARHFHPTELCVLTGDAELSRRFCALPFDHLVFTGSTAVGRKVAQAAAANLTPVTLELGGKSPALFDASVDLAQAVPRLAVGKLFNAGQTCIAPDYLLLPRGMTDALVQHLQQAVARLYPTLRDNPDYTAIVSDGHRRRLQALLDDARDCGARLVPLNPAGEDLQSGTPKLVPTLLLGATPAMRVMQEEIFGPLLPVVTYDTLDEALAFINAGDRPLALYWFGRDAAARERVLRDTHAGGVTVNDCLWHMGQEDQPFGGVGASGQGAYHGQWGFDRFSHLKPVYQQSRFTGAVLFRPPYSRLFERLLGVLRRWV</sequence>
<dbReference type="InterPro" id="IPR029510">
    <property type="entry name" value="Ald_DH_CS_GLU"/>
</dbReference>
<dbReference type="InterPro" id="IPR016163">
    <property type="entry name" value="Ald_DH_C"/>
</dbReference>
<dbReference type="Proteomes" id="UP001056201">
    <property type="component" value="Chromosome 1"/>
</dbReference>
<feature type="active site" evidence="5">
    <location>
        <position position="220"/>
    </location>
</feature>
<dbReference type="PIRSF" id="PIRSF036492">
    <property type="entry name" value="ALDH"/>
    <property type="match status" value="1"/>
</dbReference>
<dbReference type="InterPro" id="IPR012394">
    <property type="entry name" value="Aldehyde_DH_NAD(P)"/>
</dbReference>
<dbReference type="CDD" id="cd07133">
    <property type="entry name" value="ALDH_CALDH_CalB"/>
    <property type="match status" value="1"/>
</dbReference>
<dbReference type="PROSITE" id="PS00687">
    <property type="entry name" value="ALDEHYDE_DEHYDR_GLU"/>
    <property type="match status" value="1"/>
</dbReference>
<gene>
    <name evidence="8" type="ORF">MW290_11045</name>
</gene>
<dbReference type="PROSITE" id="PS00070">
    <property type="entry name" value="ALDEHYDE_DEHYDR_CYS"/>
    <property type="match status" value="1"/>
</dbReference>